<proteinExistence type="predicted"/>
<dbReference type="EMBL" id="JAMSHJ010000005">
    <property type="protein sequence ID" value="KAI5409081.1"/>
    <property type="molecule type" value="Genomic_DNA"/>
</dbReference>
<accession>A0A9D4WYT0</accession>
<feature type="region of interest" description="Disordered" evidence="1">
    <location>
        <begin position="18"/>
        <end position="42"/>
    </location>
</feature>
<reference evidence="2 3" key="1">
    <citation type="journal article" date="2022" name="Nat. Genet.">
        <title>Improved pea reference genome and pan-genome highlight genomic features and evolutionary characteristics.</title>
        <authorList>
            <person name="Yang T."/>
            <person name="Liu R."/>
            <person name="Luo Y."/>
            <person name="Hu S."/>
            <person name="Wang D."/>
            <person name="Wang C."/>
            <person name="Pandey M.K."/>
            <person name="Ge S."/>
            <person name="Xu Q."/>
            <person name="Li N."/>
            <person name="Li G."/>
            <person name="Huang Y."/>
            <person name="Saxena R.K."/>
            <person name="Ji Y."/>
            <person name="Li M."/>
            <person name="Yan X."/>
            <person name="He Y."/>
            <person name="Liu Y."/>
            <person name="Wang X."/>
            <person name="Xiang C."/>
            <person name="Varshney R.K."/>
            <person name="Ding H."/>
            <person name="Gao S."/>
            <person name="Zong X."/>
        </authorList>
    </citation>
    <scope>NUCLEOTIDE SEQUENCE [LARGE SCALE GENOMIC DNA]</scope>
    <source>
        <strain evidence="2 3">cv. Zhongwan 6</strain>
    </source>
</reference>
<keyword evidence="3" id="KW-1185">Reference proteome</keyword>
<dbReference type="Gramene" id="Psat05G0477200-T1">
    <property type="protein sequence ID" value="KAI5409081.1"/>
    <property type="gene ID" value="KIW84_054772"/>
</dbReference>
<dbReference type="AlphaFoldDB" id="A0A9D4WYT0"/>
<evidence type="ECO:0000313" key="2">
    <source>
        <dbReference type="EMBL" id="KAI5409081.1"/>
    </source>
</evidence>
<dbReference type="Proteomes" id="UP001058974">
    <property type="component" value="Chromosome 5"/>
</dbReference>
<gene>
    <name evidence="2" type="ORF">KIW84_054772</name>
</gene>
<sequence>MGAIATSRETCYKLHGRPNHGKVGKFSDRPMPMTNEDDSSPCTKEQMDNLLKFLKFNSSLNIPTGTVAQTGPELGEDDWNC</sequence>
<protein>
    <submittedName>
        <fullName evidence="2">Uncharacterized protein</fullName>
    </submittedName>
</protein>
<evidence type="ECO:0000313" key="3">
    <source>
        <dbReference type="Proteomes" id="UP001058974"/>
    </source>
</evidence>
<evidence type="ECO:0000256" key="1">
    <source>
        <dbReference type="SAM" id="MobiDB-lite"/>
    </source>
</evidence>
<comment type="caution">
    <text evidence="2">The sequence shown here is derived from an EMBL/GenBank/DDBJ whole genome shotgun (WGS) entry which is preliminary data.</text>
</comment>
<name>A0A9D4WYT0_PEA</name>
<organism evidence="2 3">
    <name type="scientific">Pisum sativum</name>
    <name type="common">Garden pea</name>
    <name type="synonym">Lathyrus oleraceus</name>
    <dbReference type="NCBI Taxonomy" id="3888"/>
    <lineage>
        <taxon>Eukaryota</taxon>
        <taxon>Viridiplantae</taxon>
        <taxon>Streptophyta</taxon>
        <taxon>Embryophyta</taxon>
        <taxon>Tracheophyta</taxon>
        <taxon>Spermatophyta</taxon>
        <taxon>Magnoliopsida</taxon>
        <taxon>eudicotyledons</taxon>
        <taxon>Gunneridae</taxon>
        <taxon>Pentapetalae</taxon>
        <taxon>rosids</taxon>
        <taxon>fabids</taxon>
        <taxon>Fabales</taxon>
        <taxon>Fabaceae</taxon>
        <taxon>Papilionoideae</taxon>
        <taxon>50 kb inversion clade</taxon>
        <taxon>NPAAA clade</taxon>
        <taxon>Hologalegina</taxon>
        <taxon>IRL clade</taxon>
        <taxon>Fabeae</taxon>
        <taxon>Lathyrus</taxon>
    </lineage>
</organism>